<keyword evidence="2" id="KW-1133">Transmembrane helix</keyword>
<feature type="region of interest" description="Disordered" evidence="1">
    <location>
        <begin position="83"/>
        <end position="142"/>
    </location>
</feature>
<feature type="compositionally biased region" description="Basic and acidic residues" evidence="1">
    <location>
        <begin position="105"/>
        <end position="120"/>
    </location>
</feature>
<evidence type="ECO:0000256" key="2">
    <source>
        <dbReference type="SAM" id="Phobius"/>
    </source>
</evidence>
<accession>A0ABY4KVS0</accession>
<keyword evidence="2" id="KW-0472">Membrane</keyword>
<organism evidence="3 4">
    <name type="scientific">Thermobifida alba</name>
    <name type="common">Thermomonospora alba</name>
    <dbReference type="NCBI Taxonomy" id="53522"/>
    <lineage>
        <taxon>Bacteria</taxon>
        <taxon>Bacillati</taxon>
        <taxon>Actinomycetota</taxon>
        <taxon>Actinomycetes</taxon>
        <taxon>Streptosporangiales</taxon>
        <taxon>Nocardiopsidaceae</taxon>
        <taxon>Thermobifida</taxon>
    </lineage>
</organism>
<keyword evidence="4" id="KW-1185">Reference proteome</keyword>
<proteinExistence type="predicted"/>
<evidence type="ECO:0000313" key="4">
    <source>
        <dbReference type="Proteomes" id="UP000832041"/>
    </source>
</evidence>
<dbReference type="RefSeq" id="WP_248591205.1">
    <property type="nucleotide sequence ID" value="NZ_BAABEB010000011.1"/>
</dbReference>
<name>A0ABY4KVS0_THEAE</name>
<evidence type="ECO:0000256" key="1">
    <source>
        <dbReference type="SAM" id="MobiDB-lite"/>
    </source>
</evidence>
<feature type="transmembrane region" description="Helical" evidence="2">
    <location>
        <begin position="49"/>
        <end position="74"/>
    </location>
</feature>
<evidence type="ECO:0000313" key="3">
    <source>
        <dbReference type="EMBL" id="UPT19543.1"/>
    </source>
</evidence>
<dbReference type="EMBL" id="CP051627">
    <property type="protein sequence ID" value="UPT19543.1"/>
    <property type="molecule type" value="Genomic_DNA"/>
</dbReference>
<gene>
    <name evidence="3" type="ORF">FOF52_18540</name>
</gene>
<dbReference type="Proteomes" id="UP000832041">
    <property type="component" value="Chromosome"/>
</dbReference>
<sequence length="142" mass="15179">MAITIPVVAPEFKIHKLRIPVPRVPKVNKEEVSSAGRTAAGYLPPKDQFVYYAGLGALAAFGVIEWPVAAAIGVGTAIARRPLQGGEHQPSFERLLGQKTEGGAEDEKKESAKSSDDRKTKSQATPETVAEVAEKKSRGKKS</sequence>
<keyword evidence="2" id="KW-0812">Transmembrane</keyword>
<protein>
    <submittedName>
        <fullName evidence="3">Uncharacterized protein</fullName>
    </submittedName>
</protein>
<reference evidence="3 4" key="1">
    <citation type="submission" date="2020-04" db="EMBL/GenBank/DDBJ databases">
        <title>Thermobifida alba genome sequencing and assembly.</title>
        <authorList>
            <person name="Luzics S."/>
            <person name="Horvath B."/>
            <person name="Nagy I."/>
            <person name="Toth A."/>
            <person name="Nagy I."/>
            <person name="Kukolya J."/>
        </authorList>
    </citation>
    <scope>NUCLEOTIDE SEQUENCE [LARGE SCALE GENOMIC DNA]</scope>
    <source>
        <strain evidence="3 4">DSM 43795</strain>
    </source>
</reference>